<evidence type="ECO:0000256" key="7">
    <source>
        <dbReference type="SAM" id="Phobius"/>
    </source>
</evidence>
<accession>A0A848IJ93</accession>
<keyword evidence="3 7" id="KW-0812">Transmembrane</keyword>
<feature type="transmembrane region" description="Helical" evidence="7">
    <location>
        <begin position="194"/>
        <end position="217"/>
    </location>
</feature>
<feature type="transmembrane region" description="Helical" evidence="7">
    <location>
        <begin position="260"/>
        <end position="281"/>
    </location>
</feature>
<dbReference type="PANTHER" id="PTHR39087:SF2">
    <property type="entry name" value="UPF0104 MEMBRANE PROTEIN MJ1595"/>
    <property type="match status" value="1"/>
</dbReference>
<feature type="transmembrane region" description="Helical" evidence="7">
    <location>
        <begin position="84"/>
        <end position="105"/>
    </location>
</feature>
<feature type="transmembrane region" description="Helical" evidence="7">
    <location>
        <begin position="49"/>
        <end position="72"/>
    </location>
</feature>
<evidence type="ECO:0000256" key="2">
    <source>
        <dbReference type="ARBA" id="ARBA00022475"/>
    </source>
</evidence>
<organism evidence="8 9">
    <name type="scientific">Paraburkholderia polaris</name>
    <dbReference type="NCBI Taxonomy" id="2728848"/>
    <lineage>
        <taxon>Bacteria</taxon>
        <taxon>Pseudomonadati</taxon>
        <taxon>Pseudomonadota</taxon>
        <taxon>Betaproteobacteria</taxon>
        <taxon>Burkholderiales</taxon>
        <taxon>Burkholderiaceae</taxon>
        <taxon>Paraburkholderia</taxon>
    </lineage>
</organism>
<evidence type="ECO:0000256" key="1">
    <source>
        <dbReference type="ARBA" id="ARBA00004651"/>
    </source>
</evidence>
<protein>
    <submittedName>
        <fullName evidence="8">Flippase-like domain-containing protein</fullName>
    </submittedName>
</protein>
<proteinExistence type="predicted"/>
<dbReference type="InterPro" id="IPR022791">
    <property type="entry name" value="L-PG_synthase/AglD"/>
</dbReference>
<dbReference type="NCBIfam" id="TIGR00374">
    <property type="entry name" value="flippase-like domain"/>
    <property type="match status" value="1"/>
</dbReference>
<feature type="region of interest" description="Disordered" evidence="6">
    <location>
        <begin position="1"/>
        <end position="25"/>
    </location>
</feature>
<dbReference type="Proteomes" id="UP000544134">
    <property type="component" value="Unassembled WGS sequence"/>
</dbReference>
<dbReference type="PANTHER" id="PTHR39087">
    <property type="entry name" value="UPF0104 MEMBRANE PROTEIN MJ1595"/>
    <property type="match status" value="1"/>
</dbReference>
<evidence type="ECO:0000256" key="5">
    <source>
        <dbReference type="ARBA" id="ARBA00023136"/>
    </source>
</evidence>
<keyword evidence="2" id="KW-1003">Cell membrane</keyword>
<comment type="subcellular location">
    <subcellularLocation>
        <location evidence="1">Cell membrane</location>
        <topology evidence="1">Multi-pass membrane protein</topology>
    </subcellularLocation>
</comment>
<dbReference type="Pfam" id="PF03706">
    <property type="entry name" value="LPG_synthase_TM"/>
    <property type="match status" value="1"/>
</dbReference>
<evidence type="ECO:0000256" key="4">
    <source>
        <dbReference type="ARBA" id="ARBA00022989"/>
    </source>
</evidence>
<keyword evidence="9" id="KW-1185">Reference proteome</keyword>
<evidence type="ECO:0000313" key="8">
    <source>
        <dbReference type="EMBL" id="NMM00876.1"/>
    </source>
</evidence>
<evidence type="ECO:0000256" key="3">
    <source>
        <dbReference type="ARBA" id="ARBA00022692"/>
    </source>
</evidence>
<evidence type="ECO:0000256" key="6">
    <source>
        <dbReference type="SAM" id="MobiDB-lite"/>
    </source>
</evidence>
<dbReference type="EMBL" id="JABBGJ010000025">
    <property type="protein sequence ID" value="NMM00876.1"/>
    <property type="molecule type" value="Genomic_DNA"/>
</dbReference>
<keyword evidence="5 7" id="KW-0472">Membrane</keyword>
<dbReference type="GO" id="GO:0005886">
    <property type="term" value="C:plasma membrane"/>
    <property type="evidence" value="ECO:0007669"/>
    <property type="project" value="UniProtKB-SubCell"/>
</dbReference>
<dbReference type="RefSeq" id="WP_169487745.1">
    <property type="nucleotide sequence ID" value="NZ_JABBGJ010000025.1"/>
</dbReference>
<sequence>MSTPQIRSAHAPLRPGSDASRPKRTAATETGLVHVAPGLLGKTSRLRSLMFWIVGLVGFLAVILVVLHFGSLQKMAELVRSARPGWLLVALAVQSATYISAAFVWREALHRAGHPLPLRTLVPLGIAKVFTDQVLPSGGISGTMLVVRGLIGRRVPAEIAMAAMLVGMVSYDIAYLIVVLASASVLWFQHRMNVALIAGVAIFVVVTVAVPAAVLGLKQWGTRAPIAWLSRWLGVTTLLQELTDAPTRLLRSPRLLMQTVGLQLAIFVFDALTLWLAFNAIGEVPPLWVVFVSFIIASMVATIGPIPVGLGTFEATSVGMLSLLGVSVEAALAGTLLLRGLTFWLPMLPGVWLARREIQRH</sequence>
<reference evidence="8 9" key="1">
    <citation type="submission" date="2020-04" db="EMBL/GenBank/DDBJ databases">
        <title>Paraburkholderia sp. RP-4-7 isolated from soil.</title>
        <authorList>
            <person name="Dahal R.H."/>
        </authorList>
    </citation>
    <scope>NUCLEOTIDE SEQUENCE [LARGE SCALE GENOMIC DNA]</scope>
    <source>
        <strain evidence="8 9">RP-4-7</strain>
    </source>
</reference>
<gene>
    <name evidence="8" type="ORF">HHL24_23415</name>
</gene>
<dbReference type="AlphaFoldDB" id="A0A848IJ93"/>
<comment type="caution">
    <text evidence="8">The sequence shown here is derived from an EMBL/GenBank/DDBJ whole genome shotgun (WGS) entry which is preliminary data.</text>
</comment>
<keyword evidence="4 7" id="KW-1133">Transmembrane helix</keyword>
<feature type="transmembrane region" description="Helical" evidence="7">
    <location>
        <begin position="159"/>
        <end position="188"/>
    </location>
</feature>
<feature type="transmembrane region" description="Helical" evidence="7">
    <location>
        <begin position="287"/>
        <end position="306"/>
    </location>
</feature>
<evidence type="ECO:0000313" key="9">
    <source>
        <dbReference type="Proteomes" id="UP000544134"/>
    </source>
</evidence>
<name>A0A848IJ93_9BURK</name>